<dbReference type="InterPro" id="IPR004320">
    <property type="entry name" value="BPS1_pln"/>
</dbReference>
<proteinExistence type="predicted"/>
<dbReference type="GO" id="GO:0048364">
    <property type="term" value="P:root development"/>
    <property type="evidence" value="ECO:0007669"/>
    <property type="project" value="InterPro"/>
</dbReference>
<organism evidence="2 3">
    <name type="scientific">Prunus persica</name>
    <name type="common">Peach</name>
    <name type="synonym">Amygdalus persica</name>
    <dbReference type="NCBI Taxonomy" id="3760"/>
    <lineage>
        <taxon>Eukaryota</taxon>
        <taxon>Viridiplantae</taxon>
        <taxon>Streptophyta</taxon>
        <taxon>Embryophyta</taxon>
        <taxon>Tracheophyta</taxon>
        <taxon>Spermatophyta</taxon>
        <taxon>Magnoliopsida</taxon>
        <taxon>eudicotyledons</taxon>
        <taxon>Gunneridae</taxon>
        <taxon>Pentapetalae</taxon>
        <taxon>rosids</taxon>
        <taxon>fabids</taxon>
        <taxon>Rosales</taxon>
        <taxon>Rosaceae</taxon>
        <taxon>Amygdaloideae</taxon>
        <taxon>Amygdaleae</taxon>
        <taxon>Prunus</taxon>
    </lineage>
</organism>
<dbReference type="STRING" id="3760.A0A251QCV7"/>
<dbReference type="Proteomes" id="UP000006882">
    <property type="component" value="Chromosome G2"/>
</dbReference>
<dbReference type="EMBL" id="CM007652">
    <property type="protein sequence ID" value="ONI21629.1"/>
    <property type="molecule type" value="Genomic_DNA"/>
</dbReference>
<reference evidence="2 3" key="1">
    <citation type="journal article" date="2013" name="Nat. Genet.">
        <title>The high-quality draft genome of peach (Prunus persica) identifies unique patterns of genetic diversity, domestication and genome evolution.</title>
        <authorList>
            <consortium name="International Peach Genome Initiative"/>
            <person name="Verde I."/>
            <person name="Abbott A.G."/>
            <person name="Scalabrin S."/>
            <person name="Jung S."/>
            <person name="Shu S."/>
            <person name="Marroni F."/>
            <person name="Zhebentyayeva T."/>
            <person name="Dettori M.T."/>
            <person name="Grimwood J."/>
            <person name="Cattonaro F."/>
            <person name="Zuccolo A."/>
            <person name="Rossini L."/>
            <person name="Jenkins J."/>
            <person name="Vendramin E."/>
            <person name="Meisel L.A."/>
            <person name="Decroocq V."/>
            <person name="Sosinski B."/>
            <person name="Prochnik S."/>
            <person name="Mitros T."/>
            <person name="Policriti A."/>
            <person name="Cipriani G."/>
            <person name="Dondini L."/>
            <person name="Ficklin S."/>
            <person name="Goodstein D.M."/>
            <person name="Xuan P."/>
            <person name="Del Fabbro C."/>
            <person name="Aramini V."/>
            <person name="Copetti D."/>
            <person name="Gonzalez S."/>
            <person name="Horner D.S."/>
            <person name="Falchi R."/>
            <person name="Lucas S."/>
            <person name="Mica E."/>
            <person name="Maldonado J."/>
            <person name="Lazzari B."/>
            <person name="Bielenberg D."/>
            <person name="Pirona R."/>
            <person name="Miculan M."/>
            <person name="Barakat A."/>
            <person name="Testolin R."/>
            <person name="Stella A."/>
            <person name="Tartarini S."/>
            <person name="Tonutti P."/>
            <person name="Arus P."/>
            <person name="Orellana A."/>
            <person name="Wells C."/>
            <person name="Main D."/>
            <person name="Vizzotto G."/>
            <person name="Silva H."/>
            <person name="Salamini F."/>
            <person name="Schmutz J."/>
            <person name="Morgante M."/>
            <person name="Rokhsar D.S."/>
        </authorList>
    </citation>
    <scope>NUCLEOTIDE SEQUENCE [LARGE SCALE GENOMIC DNA]</scope>
    <source>
        <strain evidence="3">cv. Nemared</strain>
    </source>
</reference>
<dbReference type="eggNOG" id="ENOG502QUY1">
    <property type="taxonomic scope" value="Eukaryota"/>
</dbReference>
<gene>
    <name evidence="2" type="ORF">PRUPE_2G076800</name>
</gene>
<sequence>MAASPLNSKSHIHARSNNLPSTSHPSVTEFEENLCRLRASETLFIIILIHSLSRLRDLHECVENFLLLPLTQQALAQECEDKWINELLDGSLRLLDVCGIIKDALLQTKECMHELQSIMHRRRELGKPKRVACEGEEVANTNELEKVDAALQSLVSHKSKKYDNTMQVEDVQIWLQDLEANIQDIEEGLECLFTHLIKTRVSLLNIFSH</sequence>
<dbReference type="Gramene" id="ONI21629">
    <property type="protein sequence ID" value="ONI21629"/>
    <property type="gene ID" value="PRUPE_2G076800"/>
</dbReference>
<dbReference type="PANTHER" id="PTHR33070:SF129">
    <property type="entry name" value="DUF241 DOMAIN PROTEIN"/>
    <property type="match status" value="1"/>
</dbReference>
<accession>A0A251QCV7</accession>
<evidence type="ECO:0000313" key="2">
    <source>
        <dbReference type="EMBL" id="ONI21629.1"/>
    </source>
</evidence>
<name>A0A251QCV7_PRUPE</name>
<dbReference type="PANTHER" id="PTHR33070">
    <property type="entry name" value="OS06G0725500 PROTEIN"/>
    <property type="match status" value="1"/>
</dbReference>
<feature type="region of interest" description="Disordered" evidence="1">
    <location>
        <begin position="1"/>
        <end position="26"/>
    </location>
</feature>
<protein>
    <submittedName>
        <fullName evidence="2">Uncharacterized protein</fullName>
    </submittedName>
</protein>
<keyword evidence="3" id="KW-1185">Reference proteome</keyword>
<dbReference type="GO" id="GO:0048367">
    <property type="term" value="P:shoot system development"/>
    <property type="evidence" value="ECO:0007669"/>
    <property type="project" value="InterPro"/>
</dbReference>
<dbReference type="AlphaFoldDB" id="A0A251QCV7"/>
<dbReference type="Pfam" id="PF03087">
    <property type="entry name" value="BPS1"/>
    <property type="match status" value="2"/>
</dbReference>
<evidence type="ECO:0000313" key="3">
    <source>
        <dbReference type="Proteomes" id="UP000006882"/>
    </source>
</evidence>
<evidence type="ECO:0000256" key="1">
    <source>
        <dbReference type="SAM" id="MobiDB-lite"/>
    </source>
</evidence>